<dbReference type="PANTHER" id="PTHR42850">
    <property type="entry name" value="METALLOPHOSPHOESTERASE"/>
    <property type="match status" value="1"/>
</dbReference>
<feature type="domain" description="Calcineurin-like phosphoesterase" evidence="2">
    <location>
        <begin position="13"/>
        <end position="201"/>
    </location>
</feature>
<accession>A0A073JZF0</accession>
<dbReference type="Proteomes" id="UP000027731">
    <property type="component" value="Unassembled WGS sequence"/>
</dbReference>
<dbReference type="InterPro" id="IPR029052">
    <property type="entry name" value="Metallo-depent_PP-like"/>
</dbReference>
<dbReference type="InterPro" id="IPR050126">
    <property type="entry name" value="Ap4A_hydrolase"/>
</dbReference>
<organism evidence="3 4">
    <name type="scientific">Limosilactobacillus reuteri</name>
    <name type="common">Lactobacillus reuteri</name>
    <dbReference type="NCBI Taxonomy" id="1598"/>
    <lineage>
        <taxon>Bacteria</taxon>
        <taxon>Bacillati</taxon>
        <taxon>Bacillota</taxon>
        <taxon>Bacilli</taxon>
        <taxon>Lactobacillales</taxon>
        <taxon>Lactobacillaceae</taxon>
        <taxon>Limosilactobacillus</taxon>
    </lineage>
</organism>
<gene>
    <name evidence="3" type="ORF">LR3_00330</name>
</gene>
<dbReference type="InterPro" id="IPR011152">
    <property type="entry name" value="Pesterase_MJ0912"/>
</dbReference>
<dbReference type="InterPro" id="IPR024654">
    <property type="entry name" value="Calcineurin-like_PHP_lpxH"/>
</dbReference>
<dbReference type="RefSeq" id="WP_035153234.1">
    <property type="nucleotide sequence ID" value="NZ_WJNC01000008.1"/>
</dbReference>
<dbReference type="GO" id="GO:0005737">
    <property type="term" value="C:cytoplasm"/>
    <property type="evidence" value="ECO:0007669"/>
    <property type="project" value="TreeGrafter"/>
</dbReference>
<dbReference type="Gene3D" id="3.60.21.10">
    <property type="match status" value="1"/>
</dbReference>
<dbReference type="PIRSF" id="PIRSF000883">
    <property type="entry name" value="Pesterase_MJ0912"/>
    <property type="match status" value="1"/>
</dbReference>
<evidence type="ECO:0000313" key="3">
    <source>
        <dbReference type="EMBL" id="KEK14320.1"/>
    </source>
</evidence>
<dbReference type="Pfam" id="PF12850">
    <property type="entry name" value="Metallophos_2"/>
    <property type="match status" value="1"/>
</dbReference>
<evidence type="ECO:0000259" key="2">
    <source>
        <dbReference type="Pfam" id="PF12850"/>
    </source>
</evidence>
<sequence>MKVRKGKSSVKKRIAVFSDTHGNLTALQAMYRDSIAQHVDEYWFIGDLLMPGPSVKPIWEILQEMTPTVIVRGNWDDLVVRGARGMMDMERPSHIYFARLAQYVAEHAPDGMVDKIASWPMHVTKRVGPLNFGISHNLPWLNMGQDLFPTQASENFDKLFNVAGEPVDIAIYAHVHHDLLRYGSDERMVLNPGAIGEPFNHWQPLQRDLRAYYLILEVDDIGLAETSFRHIGYSRDQEKQLADKSDLPYRDLYKKMMVTGRAYTHDDELLTEYNNQYNYADEYRKYAKKLNG</sequence>
<evidence type="ECO:0000256" key="1">
    <source>
        <dbReference type="ARBA" id="ARBA00008950"/>
    </source>
</evidence>
<comment type="similarity">
    <text evidence="1">Belongs to the metallophosphoesterase superfamily. YfcE family.</text>
</comment>
<proteinExistence type="inferred from homology"/>
<dbReference type="PATRIC" id="fig|1598.90.peg.1394"/>
<comment type="caution">
    <text evidence="3">The sequence shown here is derived from an EMBL/GenBank/DDBJ whole genome shotgun (WGS) entry which is preliminary data.</text>
</comment>
<dbReference type="GO" id="GO:0016791">
    <property type="term" value="F:phosphatase activity"/>
    <property type="evidence" value="ECO:0007669"/>
    <property type="project" value="TreeGrafter"/>
</dbReference>
<dbReference type="AlphaFoldDB" id="A0A073JZF0"/>
<name>A0A073JZF0_LIMRT</name>
<dbReference type="EMBL" id="JOSX01000020">
    <property type="protein sequence ID" value="KEK14320.1"/>
    <property type="molecule type" value="Genomic_DNA"/>
</dbReference>
<protein>
    <submittedName>
        <fullName evidence="3">Serine/threonine protein phosphatase</fullName>
    </submittedName>
</protein>
<dbReference type="PANTHER" id="PTHR42850:SF2">
    <property type="entry name" value="BLL5683 PROTEIN"/>
    <property type="match status" value="1"/>
</dbReference>
<dbReference type="SUPFAM" id="SSF56300">
    <property type="entry name" value="Metallo-dependent phosphatases"/>
    <property type="match status" value="1"/>
</dbReference>
<evidence type="ECO:0000313" key="4">
    <source>
        <dbReference type="Proteomes" id="UP000027731"/>
    </source>
</evidence>
<reference evidence="3 4" key="1">
    <citation type="submission" date="2014-06" db="EMBL/GenBank/DDBJ databases">
        <title>Genetic determinant of reutericyclin biosynthesis of Lactobacillus reuteri.</title>
        <authorList>
            <person name="Lin X."/>
            <person name="Duar R."/>
            <person name="Walter J."/>
            <person name="Gaenzle M."/>
        </authorList>
    </citation>
    <scope>NUCLEOTIDE SEQUENCE [LARGE SCALE GENOMIC DNA]</scope>
    <source>
        <strain evidence="3 4">LTH2584</strain>
    </source>
</reference>